<dbReference type="AlphaFoldDB" id="A0A7G5XBJ3"/>
<keyword evidence="3" id="KW-1185">Reference proteome</keyword>
<dbReference type="Pfam" id="PF14344">
    <property type="entry name" value="DUF4397"/>
    <property type="match status" value="1"/>
</dbReference>
<name>A0A7G5XBJ3_9BACT</name>
<gene>
    <name evidence="2" type="ORF">H4075_12145</name>
</gene>
<dbReference type="InterPro" id="IPR025510">
    <property type="entry name" value="DUF4397"/>
</dbReference>
<sequence>MPGTQMQLNIVHASAGTGSIDVLQNLKTVGTFNYLNALNIPANYVSVDSGFNNYRLQLGTVQLANLLFSNTKGRYSFFLFDTATTDKLKYFFVEDNLDTTGLGKQSKIRLLHLSPDVDSLEVLTNRPANILQDSVVIAAKPYAGKLTQANLLSSGAFQSFYADTTVTIKIRSIANAGITRQYQLQFSKGAVYSLVMKGYLGKTNADSLSLSIIKHN</sequence>
<dbReference type="EMBL" id="CP060007">
    <property type="protein sequence ID" value="QNA42846.1"/>
    <property type="molecule type" value="Genomic_DNA"/>
</dbReference>
<reference evidence="3" key="1">
    <citation type="submission" date="2020-08" db="EMBL/GenBank/DDBJ databases">
        <title>Lacibacter sp. S13-6-6 genome sequencing.</title>
        <authorList>
            <person name="Jin L."/>
        </authorList>
    </citation>
    <scope>NUCLEOTIDE SEQUENCE [LARGE SCALE GENOMIC DNA]</scope>
    <source>
        <strain evidence="3">S13-6-6</strain>
    </source>
</reference>
<evidence type="ECO:0000313" key="3">
    <source>
        <dbReference type="Proteomes" id="UP000515344"/>
    </source>
</evidence>
<feature type="domain" description="DUF4397" evidence="1">
    <location>
        <begin position="7"/>
        <end position="122"/>
    </location>
</feature>
<evidence type="ECO:0000313" key="2">
    <source>
        <dbReference type="EMBL" id="QNA42846.1"/>
    </source>
</evidence>
<protein>
    <submittedName>
        <fullName evidence="2">DUF4397 domain-containing protein</fullName>
    </submittedName>
</protein>
<dbReference type="RefSeq" id="WP_182801112.1">
    <property type="nucleotide sequence ID" value="NZ_CP060007.1"/>
</dbReference>
<accession>A0A7G5XBJ3</accession>
<evidence type="ECO:0000259" key="1">
    <source>
        <dbReference type="Pfam" id="PF14344"/>
    </source>
</evidence>
<proteinExistence type="predicted"/>
<dbReference type="KEGG" id="lacs:H4075_12145"/>
<organism evidence="2 3">
    <name type="scientific">Lacibacter sediminis</name>
    <dbReference type="NCBI Taxonomy" id="2760713"/>
    <lineage>
        <taxon>Bacteria</taxon>
        <taxon>Pseudomonadati</taxon>
        <taxon>Bacteroidota</taxon>
        <taxon>Chitinophagia</taxon>
        <taxon>Chitinophagales</taxon>
        <taxon>Chitinophagaceae</taxon>
        <taxon>Lacibacter</taxon>
    </lineage>
</organism>
<dbReference type="Proteomes" id="UP000515344">
    <property type="component" value="Chromosome"/>
</dbReference>